<dbReference type="RefSeq" id="WP_119330627.1">
    <property type="nucleotide sequence ID" value="NZ_JBHSJH010000001.1"/>
</dbReference>
<accession>A0ABV9TA50</accession>
<name>A0ABV9TA50_9GAMM</name>
<protein>
    <recommendedName>
        <fullName evidence="3">DUF4411 family protein</fullName>
    </recommendedName>
</protein>
<dbReference type="EMBL" id="JBHSJH010000001">
    <property type="protein sequence ID" value="MFC4891637.1"/>
    <property type="molecule type" value="Genomic_DNA"/>
</dbReference>
<gene>
    <name evidence="1" type="ORF">ACFPDQ_01065</name>
</gene>
<organism evidence="1 2">
    <name type="scientific">Pseudofrancisella aestuarii</name>
    <dbReference type="NCBI Taxonomy" id="2670347"/>
    <lineage>
        <taxon>Bacteria</taxon>
        <taxon>Pseudomonadati</taxon>
        <taxon>Pseudomonadota</taxon>
        <taxon>Gammaproteobacteria</taxon>
        <taxon>Thiotrichales</taxon>
        <taxon>Francisellaceae</taxon>
        <taxon>Pseudofrancisella</taxon>
    </lineage>
</organism>
<keyword evidence="2" id="KW-1185">Reference proteome</keyword>
<evidence type="ECO:0008006" key="3">
    <source>
        <dbReference type="Google" id="ProtNLM"/>
    </source>
</evidence>
<sequence length="192" mass="22648">MMIKIFLDNNVFDFLFEKNIDISKEFPIDKFIICIPREIKFESEHIKLQEKNDFVRQLIDKEIVQIHTYFGYYDDRHFEDKQRIGGYDEGEYMCVEEGIFLNELVVSFLDESSKHIKHNLYKQEGDIALAVRSVMNIVISNDVKEGKSKKKGPLNLAFDKGYRVVFLNGFVEGMSLNNYIKEQLLSRDLQAW</sequence>
<dbReference type="Proteomes" id="UP001595926">
    <property type="component" value="Unassembled WGS sequence"/>
</dbReference>
<evidence type="ECO:0000313" key="1">
    <source>
        <dbReference type="EMBL" id="MFC4891637.1"/>
    </source>
</evidence>
<proteinExistence type="predicted"/>
<comment type="caution">
    <text evidence="1">The sequence shown here is derived from an EMBL/GenBank/DDBJ whole genome shotgun (WGS) entry which is preliminary data.</text>
</comment>
<reference evidence="2" key="1">
    <citation type="journal article" date="2019" name="Int. J. Syst. Evol. Microbiol.">
        <title>The Global Catalogue of Microorganisms (GCM) 10K type strain sequencing project: providing services to taxonomists for standard genome sequencing and annotation.</title>
        <authorList>
            <consortium name="The Broad Institute Genomics Platform"/>
            <consortium name="The Broad Institute Genome Sequencing Center for Infectious Disease"/>
            <person name="Wu L."/>
            <person name="Ma J."/>
        </authorList>
    </citation>
    <scope>NUCLEOTIDE SEQUENCE [LARGE SCALE GENOMIC DNA]</scope>
    <source>
        <strain evidence="2">CGMCC 1.13718</strain>
    </source>
</reference>
<evidence type="ECO:0000313" key="2">
    <source>
        <dbReference type="Proteomes" id="UP001595926"/>
    </source>
</evidence>